<dbReference type="AlphaFoldDB" id="A0A9N8EBV4"/>
<evidence type="ECO:0000313" key="2">
    <source>
        <dbReference type="EMBL" id="CAB9518527.1"/>
    </source>
</evidence>
<organism evidence="2 3">
    <name type="scientific">Seminavis robusta</name>
    <dbReference type="NCBI Taxonomy" id="568900"/>
    <lineage>
        <taxon>Eukaryota</taxon>
        <taxon>Sar</taxon>
        <taxon>Stramenopiles</taxon>
        <taxon>Ochrophyta</taxon>
        <taxon>Bacillariophyta</taxon>
        <taxon>Bacillariophyceae</taxon>
        <taxon>Bacillariophycidae</taxon>
        <taxon>Naviculales</taxon>
        <taxon>Naviculaceae</taxon>
        <taxon>Seminavis</taxon>
    </lineage>
</organism>
<keyword evidence="3" id="KW-1185">Reference proteome</keyword>
<sequence length="131" mass="14508">MGVRSRQRPLPPGQDDVAPEQNETVRNHPTEDHLRTSKPSKARITTRILSKIRSISSRLGSAEPQHPLVDAIKANTRNTNSRKLTQALEKLVDAADNGDDTLDACTIEAIVHAKLVQSFAMWRMMCKANLG</sequence>
<comment type="caution">
    <text evidence="2">The sequence shown here is derived from an EMBL/GenBank/DDBJ whole genome shotgun (WGS) entry which is preliminary data.</text>
</comment>
<protein>
    <submittedName>
        <fullName evidence="2">Uncharacterized protein</fullName>
    </submittedName>
</protein>
<dbReference type="Proteomes" id="UP001153069">
    <property type="component" value="Unassembled WGS sequence"/>
</dbReference>
<evidence type="ECO:0000313" key="3">
    <source>
        <dbReference type="Proteomes" id="UP001153069"/>
    </source>
</evidence>
<dbReference type="EMBL" id="CAICTM010000941">
    <property type="protein sequence ID" value="CAB9518527.1"/>
    <property type="molecule type" value="Genomic_DNA"/>
</dbReference>
<gene>
    <name evidence="2" type="ORF">SEMRO_943_G222750.1</name>
</gene>
<reference evidence="2" key="1">
    <citation type="submission" date="2020-06" db="EMBL/GenBank/DDBJ databases">
        <authorList>
            <consortium name="Plant Systems Biology data submission"/>
        </authorList>
    </citation>
    <scope>NUCLEOTIDE SEQUENCE</scope>
    <source>
        <strain evidence="2">D6</strain>
    </source>
</reference>
<feature type="region of interest" description="Disordered" evidence="1">
    <location>
        <begin position="1"/>
        <end position="42"/>
    </location>
</feature>
<accession>A0A9N8EBV4</accession>
<proteinExistence type="predicted"/>
<name>A0A9N8EBV4_9STRA</name>
<feature type="compositionally biased region" description="Basic and acidic residues" evidence="1">
    <location>
        <begin position="23"/>
        <end position="35"/>
    </location>
</feature>
<evidence type="ECO:0000256" key="1">
    <source>
        <dbReference type="SAM" id="MobiDB-lite"/>
    </source>
</evidence>